<dbReference type="Pfam" id="PF13593">
    <property type="entry name" value="SBF_like"/>
    <property type="match status" value="1"/>
</dbReference>
<evidence type="ECO:0000256" key="2">
    <source>
        <dbReference type="ARBA" id="ARBA00004119"/>
    </source>
</evidence>
<feature type="transmembrane region" description="Helical" evidence="14">
    <location>
        <begin position="213"/>
        <end position="233"/>
    </location>
</feature>
<dbReference type="Gene3D" id="1.20.1530.20">
    <property type="match status" value="1"/>
</dbReference>
<evidence type="ECO:0000256" key="4">
    <source>
        <dbReference type="ARBA" id="ARBA00006528"/>
    </source>
</evidence>
<keyword evidence="11 14" id="KW-0472">Membrane</keyword>
<keyword evidence="5" id="KW-0813">Transport</keyword>
<evidence type="ECO:0000256" key="11">
    <source>
        <dbReference type="ARBA" id="ARBA00023136"/>
    </source>
</evidence>
<dbReference type="GO" id="GO:0016020">
    <property type="term" value="C:membrane"/>
    <property type="evidence" value="ECO:0007669"/>
    <property type="project" value="UniProtKB-SubCell"/>
</dbReference>
<keyword evidence="7" id="KW-0934">Plastid</keyword>
<feature type="transmembrane region" description="Helical" evidence="14">
    <location>
        <begin position="186"/>
        <end position="206"/>
    </location>
</feature>
<name>B8LLL0_PICSI</name>
<dbReference type="InterPro" id="IPR038770">
    <property type="entry name" value="Na+/solute_symporter_sf"/>
</dbReference>
<dbReference type="PANTHER" id="PTHR18640">
    <property type="entry name" value="SOLUTE CARRIER FAMILY 10 MEMBER 7"/>
    <property type="match status" value="1"/>
</dbReference>
<organism evidence="15">
    <name type="scientific">Picea sitchensis</name>
    <name type="common">Sitka spruce</name>
    <name type="synonym">Pinus sitchensis</name>
    <dbReference type="NCBI Taxonomy" id="3332"/>
    <lineage>
        <taxon>Eukaryota</taxon>
        <taxon>Viridiplantae</taxon>
        <taxon>Streptophyta</taxon>
        <taxon>Embryophyta</taxon>
        <taxon>Tracheophyta</taxon>
        <taxon>Spermatophyta</taxon>
        <taxon>Pinopsida</taxon>
        <taxon>Pinidae</taxon>
        <taxon>Conifers I</taxon>
        <taxon>Pinales</taxon>
        <taxon>Pinaceae</taxon>
        <taxon>Picea</taxon>
    </lineage>
</organism>
<comment type="subcellular location">
    <subcellularLocation>
        <location evidence="3">Membrane</location>
        <topology evidence="3">Multi-pass membrane protein</topology>
    </subcellularLocation>
    <subcellularLocation>
        <location evidence="2">Plastid</location>
        <location evidence="2">Chloroplast envelope</location>
    </subcellularLocation>
</comment>
<comment type="similarity">
    <text evidence="4">Belongs to the bile acid:sodium symporter (BASS) (TC 2.A.28) family.</text>
</comment>
<feature type="transmembrane region" description="Helical" evidence="14">
    <location>
        <begin position="317"/>
        <end position="338"/>
    </location>
</feature>
<feature type="transmembrane region" description="Helical" evidence="14">
    <location>
        <begin position="285"/>
        <end position="302"/>
    </location>
</feature>
<dbReference type="InterPro" id="IPR016833">
    <property type="entry name" value="Put_Na-Bile_cotransptr"/>
</dbReference>
<accession>B8LLL0</accession>
<keyword evidence="9" id="KW-0809">Transit peptide</keyword>
<reference evidence="15" key="1">
    <citation type="submission" date="2007-06" db="EMBL/GenBank/DDBJ databases">
        <title>Full length cDNA sequences from Sitka Spruce (Picea sitchensis).</title>
        <authorList>
            <person name="Ralph S.G."/>
            <person name="Chun H.E."/>
            <person name="Liao N."/>
            <person name="Ali J."/>
            <person name="Reid K."/>
            <person name="Kolosova N."/>
            <person name="Cooper N."/>
            <person name="Cullis C."/>
            <person name="Jancsik S."/>
            <person name="Moore R."/>
            <person name="Mayo M."/>
            <person name="Wagner S."/>
            <person name="Holt R.A."/>
            <person name="Jones S.J.M."/>
            <person name="Marra M.A."/>
            <person name="Ritland C.E."/>
            <person name="Ritland K."/>
            <person name="Bohlmann J."/>
        </authorList>
    </citation>
    <scope>NUCLEOTIDE SEQUENCE</scope>
    <source>
        <tissue evidence="15">Green portion of the leader tissue</tissue>
    </source>
</reference>
<dbReference type="FunFam" id="1.20.1530.20:FF:000021">
    <property type="entry name" value="Probable sodium/metabolite cotransporter BASS4, chloroplastic"/>
    <property type="match status" value="1"/>
</dbReference>
<evidence type="ECO:0000256" key="3">
    <source>
        <dbReference type="ARBA" id="ARBA00004141"/>
    </source>
</evidence>
<keyword evidence="10 14" id="KW-1133">Transmembrane helix</keyword>
<evidence type="ECO:0000256" key="14">
    <source>
        <dbReference type="SAM" id="Phobius"/>
    </source>
</evidence>
<dbReference type="EMBL" id="EF676653">
    <property type="protein sequence ID" value="ABR16540.1"/>
    <property type="molecule type" value="mRNA"/>
</dbReference>
<feature type="transmembrane region" description="Helical" evidence="14">
    <location>
        <begin position="245"/>
        <end position="264"/>
    </location>
</feature>
<evidence type="ECO:0000256" key="13">
    <source>
        <dbReference type="ARBA" id="ARBA00076034"/>
    </source>
</evidence>
<keyword evidence="6" id="KW-0150">Chloroplast</keyword>
<dbReference type="GO" id="GO:0009941">
    <property type="term" value="C:chloroplast envelope"/>
    <property type="evidence" value="ECO:0007669"/>
    <property type="project" value="UniProtKB-SubCell"/>
</dbReference>
<evidence type="ECO:0000256" key="7">
    <source>
        <dbReference type="ARBA" id="ARBA00022640"/>
    </source>
</evidence>
<feature type="transmembrane region" description="Helical" evidence="14">
    <location>
        <begin position="122"/>
        <end position="140"/>
    </location>
</feature>
<dbReference type="AlphaFoldDB" id="B8LLL0"/>
<evidence type="ECO:0000313" key="15">
    <source>
        <dbReference type="EMBL" id="ABR16540.1"/>
    </source>
</evidence>
<evidence type="ECO:0000256" key="5">
    <source>
        <dbReference type="ARBA" id="ARBA00022448"/>
    </source>
</evidence>
<evidence type="ECO:0000256" key="9">
    <source>
        <dbReference type="ARBA" id="ARBA00022946"/>
    </source>
</evidence>
<sequence>MIMMAEQLRLLYLVGGPPRHSLLLQRGGHVTLPFEQRTGGRCYLRLRPCANSRAEAHQGSHGGHQKEDENHCQPRHLTVAKVLDTVKPVLKFARTNFLPLALITGVTIGLVNPVPGCLAQKYSLSNWSTFGIFLVSGLTLRSGEMSAAIEAWPAGAFGLVSILLFTPFISRLVLQLKLIPQEFVTGLAMFCCMPTTLSSGVALTQVVGGNSALALSLTVASNLLGIVTVPFMLSKLVAQGVGVSVPAGELLKSLTLMILVPLLLGKGIRNSFNGVAKFVDERRELFSMINSIFLSLVPWMQVSGSRALLLTISPMNFISAIAIGMCLHFIFLSLNTVIMHSLSLIFGGKRSTFGKENNARAIIIVASQKTLPVMVAIVGRLGGVLGEAGLLVIPCVAAHINQIIMDSFLVNIWLQQDKRALQVKET</sequence>
<evidence type="ECO:0000256" key="12">
    <source>
        <dbReference type="ARBA" id="ARBA00067138"/>
    </source>
</evidence>
<protein>
    <recommendedName>
        <fullName evidence="12">Probable sodium/metabolite cotransporter BASS4, chloroplastic</fullName>
    </recommendedName>
    <alternativeName>
        <fullName evidence="13">Bile acid-sodium symporter family protein 4</fullName>
    </alternativeName>
</protein>
<feature type="transmembrane region" description="Helical" evidence="14">
    <location>
        <begin position="97"/>
        <end position="116"/>
    </location>
</feature>
<evidence type="ECO:0000256" key="8">
    <source>
        <dbReference type="ARBA" id="ARBA00022692"/>
    </source>
</evidence>
<keyword evidence="8 14" id="KW-0812">Transmembrane</keyword>
<dbReference type="PANTHER" id="PTHR18640:SF10">
    <property type="entry name" value="SODIUM_METABOLITE COTRANSPORTER BASS4, CHLOROPLASTIC-RELATED"/>
    <property type="match status" value="1"/>
</dbReference>
<evidence type="ECO:0000256" key="1">
    <source>
        <dbReference type="ARBA" id="ARBA00003198"/>
    </source>
</evidence>
<evidence type="ECO:0000256" key="6">
    <source>
        <dbReference type="ARBA" id="ARBA00022528"/>
    </source>
</evidence>
<proteinExistence type="evidence at transcript level"/>
<evidence type="ECO:0000256" key="10">
    <source>
        <dbReference type="ARBA" id="ARBA00022989"/>
    </source>
</evidence>
<feature type="transmembrane region" description="Helical" evidence="14">
    <location>
        <begin position="152"/>
        <end position="174"/>
    </location>
</feature>
<dbReference type="OMA" id="LPIMIYH"/>
<comment type="function">
    <text evidence="1">May function as sodium-coupled metabolite transporter across the chloroplast envelope.</text>
</comment>